<evidence type="ECO:0000313" key="1">
    <source>
        <dbReference type="EMBL" id="PIA88516.1"/>
    </source>
</evidence>
<proteinExistence type="predicted"/>
<organism evidence="1 2">
    <name type="scientific">Cercospora beticola</name>
    <name type="common">Sugarbeet leaf spot fungus</name>
    <dbReference type="NCBI Taxonomy" id="122368"/>
    <lineage>
        <taxon>Eukaryota</taxon>
        <taxon>Fungi</taxon>
        <taxon>Dikarya</taxon>
        <taxon>Ascomycota</taxon>
        <taxon>Pezizomycotina</taxon>
        <taxon>Dothideomycetes</taxon>
        <taxon>Dothideomycetidae</taxon>
        <taxon>Mycosphaerellales</taxon>
        <taxon>Mycosphaerellaceae</taxon>
        <taxon>Cercospora</taxon>
    </lineage>
</organism>
<dbReference type="OrthoDB" id="3646555at2759"/>
<sequence>MACAQEVVGKVVNGWGQKLNEAQPAFIASRVGACRSGAFLQQSSIIDSVQPYPRRLESLSTIHHRITMDSELKLSGLINALPGELKDQILEHVVVATLPRQTTIVVTDTSYTPPWQLSLNRLARRTAAPIYYGNIVFEFGRPETLRDDQPHFSYDVALKWLRSLSPSHRPLVHAIYLAGTMGSNIDLEVPEWKERLRLVLLALNLLTGLFASDGMPIAKDILQQRVTFCGEGGLSIDFMMTESAVSAWGIGLDMIL</sequence>
<protein>
    <submittedName>
        <fullName evidence="1">Uncharacterized protein</fullName>
    </submittedName>
</protein>
<dbReference type="Proteomes" id="UP000230605">
    <property type="component" value="Chromosome 5"/>
</dbReference>
<dbReference type="EMBL" id="LKMD01000108">
    <property type="protein sequence ID" value="PIA88516.1"/>
    <property type="molecule type" value="Genomic_DNA"/>
</dbReference>
<gene>
    <name evidence="1" type="ORF">CB0940_07372</name>
</gene>
<comment type="caution">
    <text evidence="1">The sequence shown here is derived from an EMBL/GenBank/DDBJ whole genome shotgun (WGS) entry which is preliminary data.</text>
</comment>
<name>A0A2G5H7K1_CERBT</name>
<reference evidence="1 2" key="1">
    <citation type="submission" date="2015-10" db="EMBL/GenBank/DDBJ databases">
        <title>The cercosporin biosynthetic gene cluster was horizontally transferred to several fungal lineages and shown to be expanded in Cercospora beticola based on microsynteny with recipient genomes.</title>
        <authorList>
            <person name="De Jonge R."/>
            <person name="Ebert M.K."/>
            <person name="Suttle J.C."/>
            <person name="Jurick Ii W.M."/>
            <person name="Secor G.A."/>
            <person name="Thomma B.P."/>
            <person name="Van De Peer Y."/>
            <person name="Bolton M.D."/>
        </authorList>
    </citation>
    <scope>NUCLEOTIDE SEQUENCE [LARGE SCALE GENOMIC DNA]</scope>
    <source>
        <strain evidence="1 2">09-40</strain>
    </source>
</reference>
<accession>A0A2G5H7K1</accession>
<evidence type="ECO:0000313" key="2">
    <source>
        <dbReference type="Proteomes" id="UP000230605"/>
    </source>
</evidence>
<dbReference type="AlphaFoldDB" id="A0A2G5H7K1"/>